<keyword evidence="1" id="KW-0614">Plasmid</keyword>
<protein>
    <recommendedName>
        <fullName evidence="3">Transposase</fullName>
    </recommendedName>
</protein>
<name>A0A7I8C314_9BURK</name>
<evidence type="ECO:0000313" key="1">
    <source>
        <dbReference type="EMBL" id="BCF95035.1"/>
    </source>
</evidence>
<geneLocation type="plasmid" evidence="1 2">
    <name>PPGU16_p2</name>
</geneLocation>
<keyword evidence="2" id="KW-1185">Reference proteome</keyword>
<dbReference type="RefSeq" id="WP_274600003.1">
    <property type="nucleotide sequence ID" value="NZ_AP023177.1"/>
</dbReference>
<evidence type="ECO:0008006" key="3">
    <source>
        <dbReference type="Google" id="ProtNLM"/>
    </source>
</evidence>
<proteinExistence type="predicted"/>
<organism evidence="1 2">
    <name type="scientific">Paraburkholderia largidicola</name>
    <dbReference type="NCBI Taxonomy" id="3014751"/>
    <lineage>
        <taxon>Bacteria</taxon>
        <taxon>Pseudomonadati</taxon>
        <taxon>Pseudomonadota</taxon>
        <taxon>Betaproteobacteria</taxon>
        <taxon>Burkholderiales</taxon>
        <taxon>Burkholderiaceae</taxon>
        <taxon>Paraburkholderia</taxon>
    </lineage>
</organism>
<evidence type="ECO:0000313" key="2">
    <source>
        <dbReference type="Proteomes" id="UP000510888"/>
    </source>
</evidence>
<gene>
    <name evidence="1" type="ORF">PPGU16_81020</name>
</gene>
<accession>A0A7I8C314</accession>
<dbReference type="KEGG" id="plad:PPGU16_81020"/>
<dbReference type="AlphaFoldDB" id="A0A7I8C314"/>
<dbReference type="Proteomes" id="UP000510888">
    <property type="component" value="Plasmid PPGU16_p2"/>
</dbReference>
<dbReference type="EMBL" id="AP023177">
    <property type="protein sequence ID" value="BCF95035.1"/>
    <property type="molecule type" value="Genomic_DNA"/>
</dbReference>
<reference evidence="1 2" key="1">
    <citation type="journal article" date="2020" name="Genes (Basel)">
        <title>Genomic Comparison of Insect Gut Symbionts from Divergent Burkholderia Subclades.</title>
        <authorList>
            <person name="Takeshita K."/>
            <person name="Kikuchi Y."/>
        </authorList>
    </citation>
    <scope>NUCLEOTIDE SEQUENCE [LARGE SCALE GENOMIC DNA]</scope>
    <source>
        <strain evidence="1 2">PGU16</strain>
        <plasmid evidence="1 2">PPGU16_p2</plasmid>
    </source>
</reference>
<sequence>MKKSKFTDSQTMEALKRAESSIAVPEIGRELATNTTIFYG</sequence>